<dbReference type="InParanoid" id="A0A1V9XDD2"/>
<keyword evidence="1" id="KW-0812">Transmembrane</keyword>
<keyword evidence="1" id="KW-0472">Membrane</keyword>
<keyword evidence="1" id="KW-1133">Transmembrane helix</keyword>
<sequence length="246" mass="26979">MRSHPSKSVFNCTYIPAQPTTMQLSPRASSLSASSRLTGYFLLILVLSSGLFVPMAKCFSHKLAVLLGVGGLAAAGGYLHGKNSHHGHYHHHHGYHHHQPKHITNLHVRCSFASTHGRKQPQEFLPLCPKRAKETFEPQRQEGGNNGPFSVTNFTQLGGVVALFSGLSLHFVHFPNISVTEGQPGLYRCSNNGIDSSKVTGAGERGHPFWTGTLSDERRYIEADFCSIFAFVSFNLAGAMRPEIDK</sequence>
<name>A0A1V9XDD2_9ACAR</name>
<keyword evidence="3" id="KW-1185">Reference proteome</keyword>
<accession>A0A1V9XDD2</accession>
<evidence type="ECO:0000313" key="3">
    <source>
        <dbReference type="Proteomes" id="UP000192247"/>
    </source>
</evidence>
<dbReference type="AlphaFoldDB" id="A0A1V9XDD2"/>
<reference evidence="2 3" key="1">
    <citation type="journal article" date="2017" name="Gigascience">
        <title>Draft genome of the honey bee ectoparasitic mite, Tropilaelaps mercedesae, is shaped by the parasitic life history.</title>
        <authorList>
            <person name="Dong X."/>
            <person name="Armstrong S.D."/>
            <person name="Xia D."/>
            <person name="Makepeace B.L."/>
            <person name="Darby A.C."/>
            <person name="Kadowaki T."/>
        </authorList>
    </citation>
    <scope>NUCLEOTIDE SEQUENCE [LARGE SCALE GENOMIC DNA]</scope>
    <source>
        <strain evidence="2">Wuxi-XJTLU</strain>
    </source>
</reference>
<comment type="caution">
    <text evidence="2">The sequence shown here is derived from an EMBL/GenBank/DDBJ whole genome shotgun (WGS) entry which is preliminary data.</text>
</comment>
<organism evidence="2 3">
    <name type="scientific">Tropilaelaps mercedesae</name>
    <dbReference type="NCBI Taxonomy" id="418985"/>
    <lineage>
        <taxon>Eukaryota</taxon>
        <taxon>Metazoa</taxon>
        <taxon>Ecdysozoa</taxon>
        <taxon>Arthropoda</taxon>
        <taxon>Chelicerata</taxon>
        <taxon>Arachnida</taxon>
        <taxon>Acari</taxon>
        <taxon>Parasitiformes</taxon>
        <taxon>Mesostigmata</taxon>
        <taxon>Gamasina</taxon>
        <taxon>Dermanyssoidea</taxon>
        <taxon>Laelapidae</taxon>
        <taxon>Tropilaelaps</taxon>
    </lineage>
</organism>
<protein>
    <submittedName>
        <fullName evidence="2">Uncharacterized protein</fullName>
    </submittedName>
</protein>
<evidence type="ECO:0000313" key="2">
    <source>
        <dbReference type="EMBL" id="OQR71342.1"/>
    </source>
</evidence>
<proteinExistence type="predicted"/>
<evidence type="ECO:0000256" key="1">
    <source>
        <dbReference type="SAM" id="Phobius"/>
    </source>
</evidence>
<feature type="transmembrane region" description="Helical" evidence="1">
    <location>
        <begin position="37"/>
        <end position="56"/>
    </location>
</feature>
<feature type="transmembrane region" description="Helical" evidence="1">
    <location>
        <begin position="63"/>
        <end position="81"/>
    </location>
</feature>
<dbReference type="Proteomes" id="UP000192247">
    <property type="component" value="Unassembled WGS sequence"/>
</dbReference>
<dbReference type="EMBL" id="MNPL01014823">
    <property type="protein sequence ID" value="OQR71342.1"/>
    <property type="molecule type" value="Genomic_DNA"/>
</dbReference>
<gene>
    <name evidence="2" type="ORF">BIW11_11057</name>
</gene>